<comment type="caution">
    <text evidence="1">The sequence shown here is derived from an EMBL/GenBank/DDBJ whole genome shotgun (WGS) entry which is preliminary data.</text>
</comment>
<dbReference type="Proteomes" id="UP001162483">
    <property type="component" value="Unassembled WGS sequence"/>
</dbReference>
<evidence type="ECO:0000313" key="1">
    <source>
        <dbReference type="EMBL" id="CAI9565618.1"/>
    </source>
</evidence>
<gene>
    <name evidence="1" type="ORF">SPARVUS_LOCUS6199754</name>
</gene>
<dbReference type="EMBL" id="CATNWA010013671">
    <property type="protein sequence ID" value="CAI9565618.1"/>
    <property type="molecule type" value="Genomic_DNA"/>
</dbReference>
<sequence length="65" mass="7829">LSSLRLDSHLCRWCCCGSSRKSVHPHHPHRKKWTRGRVPLVLLACCPDWKMQPYWEPRFPCELRF</sequence>
<accession>A0ABN9D047</accession>
<reference evidence="1" key="1">
    <citation type="submission" date="2023-05" db="EMBL/GenBank/DDBJ databases">
        <authorList>
            <person name="Stuckert A."/>
        </authorList>
    </citation>
    <scope>NUCLEOTIDE SEQUENCE</scope>
</reference>
<keyword evidence="2" id="KW-1185">Reference proteome</keyword>
<name>A0ABN9D047_9NEOB</name>
<evidence type="ECO:0000313" key="2">
    <source>
        <dbReference type="Proteomes" id="UP001162483"/>
    </source>
</evidence>
<feature type="non-terminal residue" evidence="1">
    <location>
        <position position="1"/>
    </location>
</feature>
<protein>
    <submittedName>
        <fullName evidence="1">Uncharacterized protein</fullName>
    </submittedName>
</protein>
<organism evidence="1 2">
    <name type="scientific">Staurois parvus</name>
    <dbReference type="NCBI Taxonomy" id="386267"/>
    <lineage>
        <taxon>Eukaryota</taxon>
        <taxon>Metazoa</taxon>
        <taxon>Chordata</taxon>
        <taxon>Craniata</taxon>
        <taxon>Vertebrata</taxon>
        <taxon>Euteleostomi</taxon>
        <taxon>Amphibia</taxon>
        <taxon>Batrachia</taxon>
        <taxon>Anura</taxon>
        <taxon>Neobatrachia</taxon>
        <taxon>Ranoidea</taxon>
        <taxon>Ranidae</taxon>
        <taxon>Staurois</taxon>
    </lineage>
</organism>
<proteinExistence type="predicted"/>